<accession>A0A182KHV4</accession>
<dbReference type="EnsemblMetazoa" id="ACHR014061-RB">
    <property type="protein sequence ID" value="ACHR014061-PB"/>
    <property type="gene ID" value="ACHR014061"/>
</dbReference>
<dbReference type="AlphaFoldDB" id="A0A182KHV4"/>
<name>A0A182KHV4_9DIPT</name>
<organism evidence="1 2">
    <name type="scientific">Anopheles christyi</name>
    <dbReference type="NCBI Taxonomy" id="43041"/>
    <lineage>
        <taxon>Eukaryota</taxon>
        <taxon>Metazoa</taxon>
        <taxon>Ecdysozoa</taxon>
        <taxon>Arthropoda</taxon>
        <taxon>Hexapoda</taxon>
        <taxon>Insecta</taxon>
        <taxon>Pterygota</taxon>
        <taxon>Neoptera</taxon>
        <taxon>Endopterygota</taxon>
        <taxon>Diptera</taxon>
        <taxon>Nematocera</taxon>
        <taxon>Culicoidea</taxon>
        <taxon>Culicidae</taxon>
        <taxon>Anophelinae</taxon>
        <taxon>Anopheles</taxon>
    </lineage>
</organism>
<protein>
    <submittedName>
        <fullName evidence="1">Uncharacterized protein</fullName>
    </submittedName>
</protein>
<reference evidence="1" key="2">
    <citation type="submission" date="2020-05" db="UniProtKB">
        <authorList>
            <consortium name="EnsemblMetazoa"/>
        </authorList>
    </citation>
    <scope>IDENTIFICATION</scope>
    <source>
        <strain evidence="1">ACHKN1017</strain>
    </source>
</reference>
<dbReference type="VEuPathDB" id="VectorBase:ACHR014061"/>
<dbReference type="Proteomes" id="UP000075881">
    <property type="component" value="Unassembled WGS sequence"/>
</dbReference>
<proteinExistence type="predicted"/>
<reference evidence="2" key="1">
    <citation type="submission" date="2013-03" db="EMBL/GenBank/DDBJ databases">
        <title>The Genome Sequence of Anopheles christyi ACHKN1017.</title>
        <authorList>
            <consortium name="The Broad Institute Genomics Platform"/>
            <person name="Neafsey D.E."/>
            <person name="Besansky N."/>
            <person name="Walker B."/>
            <person name="Young S.K."/>
            <person name="Zeng Q."/>
            <person name="Gargeya S."/>
            <person name="Fitzgerald M."/>
            <person name="Haas B."/>
            <person name="Abouelleil A."/>
            <person name="Allen A.W."/>
            <person name="Alvarado L."/>
            <person name="Arachchi H.M."/>
            <person name="Berlin A.M."/>
            <person name="Chapman S.B."/>
            <person name="Gainer-Dewar J."/>
            <person name="Goldberg J."/>
            <person name="Griggs A."/>
            <person name="Gujja S."/>
            <person name="Hansen M."/>
            <person name="Howarth C."/>
            <person name="Imamovic A."/>
            <person name="Ireland A."/>
            <person name="Larimer J."/>
            <person name="McCowan C."/>
            <person name="Murphy C."/>
            <person name="Pearson M."/>
            <person name="Poon T.W."/>
            <person name="Priest M."/>
            <person name="Roberts A."/>
            <person name="Saif S."/>
            <person name="Shea T."/>
            <person name="Sisk P."/>
            <person name="Sykes S."/>
            <person name="Wortman J."/>
            <person name="Nusbaum C."/>
            <person name="Birren B."/>
        </authorList>
    </citation>
    <scope>NUCLEOTIDE SEQUENCE [LARGE SCALE GENOMIC DNA]</scope>
    <source>
        <strain evidence="2">ACHKN1017</strain>
    </source>
</reference>
<keyword evidence="2" id="KW-1185">Reference proteome</keyword>
<evidence type="ECO:0000313" key="1">
    <source>
        <dbReference type="EnsemblMetazoa" id="ACHR014061-PB"/>
    </source>
</evidence>
<evidence type="ECO:0000313" key="2">
    <source>
        <dbReference type="Proteomes" id="UP000075881"/>
    </source>
</evidence>
<sequence length="106" mass="12625">MSHRPKRSDAIVQRLVVYDDLHVHRLRVQYPFDRLQPGPDVVGVEELERLHRLEVVHVFLRDLRNFQQPELVLIVNQCTTLYVGTRLIRHLHHEFNRFITLSVVAN</sequence>